<dbReference type="GO" id="GO:0016020">
    <property type="term" value="C:membrane"/>
    <property type="evidence" value="ECO:0007669"/>
    <property type="project" value="UniProtKB-SubCell"/>
</dbReference>
<dbReference type="Pfam" id="PF06423">
    <property type="entry name" value="GWT1"/>
    <property type="match status" value="1"/>
</dbReference>
<feature type="transmembrane region" description="Helical" evidence="6">
    <location>
        <begin position="151"/>
        <end position="173"/>
    </location>
</feature>
<dbReference type="GO" id="GO:0032216">
    <property type="term" value="F:glucosaminyl-phosphatidylinositol O-acyltransferase activity"/>
    <property type="evidence" value="ECO:0007669"/>
    <property type="project" value="TreeGrafter"/>
</dbReference>
<sequence>MISDKDRHEAFVSGHVGSNEWHIQLTVLAAQLGPILFSCARATFAASRALATPSRRKRESGNGTKPEECAATFPADFACVVLPMLLAFTLPDQVPALVFAEVCALAILVAIGSFRPYSPQPLRQRATPKSAPTVPAPETTATRKPQSSVIAAYRAMAMVSIVFVILAVDFRVFPRHHAKTETFGTSMMDAGVGSLAFSAGLASKPPNSLAAVVPRTIPLLILGALRTLAVKATDYHEHVSEYGVHWNFFLTLAGILLLDGLFTRLLARTPSLFKDNARPWMGWWLAGVFLAFAHEVLLKGFGLLDFVLHADRSSSWIAANKEGVISLMGYLGLFFLGRAHGAGIHLREASRGLALFRAAGCIALLATIYAILPGVCGLDPPSRRVVNASYICWVVLYNEVVIFIFAVGDLIHSFLAPATSSEYTTPLERAVNRNQLFVFLLGNLLTGLTNKLIITVDVPDHIANVVLLFYMLCVLGLASWLDSRKVTLKAW</sequence>
<dbReference type="EMBL" id="KE346362">
    <property type="protein sequence ID" value="KJE91046.1"/>
    <property type="molecule type" value="Genomic_DNA"/>
</dbReference>
<feature type="transmembrane region" description="Helical" evidence="6">
    <location>
        <begin position="244"/>
        <end position="262"/>
    </location>
</feature>
<dbReference type="AlphaFoldDB" id="A0A0D2U7E6"/>
<dbReference type="PhylomeDB" id="A0A0D2U7E6"/>
<feature type="transmembrane region" description="Helical" evidence="6">
    <location>
        <begin position="462"/>
        <end position="481"/>
    </location>
</feature>
<proteinExistence type="predicted"/>
<feature type="transmembrane region" description="Helical" evidence="6">
    <location>
        <begin position="324"/>
        <end position="342"/>
    </location>
</feature>
<feature type="transmembrane region" description="Helical" evidence="6">
    <location>
        <begin position="395"/>
        <end position="415"/>
    </location>
</feature>
<dbReference type="PANTHER" id="PTHR20661:SF0">
    <property type="entry name" value="PHOSPHATIDYLINOSITOL-GLYCAN BIOSYNTHESIS CLASS W PROTEIN"/>
    <property type="match status" value="1"/>
</dbReference>
<evidence type="ECO:0000313" key="7">
    <source>
        <dbReference type="EMBL" id="KJE91046.1"/>
    </source>
</evidence>
<evidence type="ECO:0000256" key="1">
    <source>
        <dbReference type="ARBA" id="ARBA00004141"/>
    </source>
</evidence>
<dbReference type="InParanoid" id="A0A0D2U7E6"/>
<dbReference type="GO" id="GO:0072659">
    <property type="term" value="P:protein localization to plasma membrane"/>
    <property type="evidence" value="ECO:0007669"/>
    <property type="project" value="TreeGrafter"/>
</dbReference>
<keyword evidence="8" id="KW-1185">Reference proteome</keyword>
<evidence type="ECO:0000256" key="3">
    <source>
        <dbReference type="ARBA" id="ARBA00022989"/>
    </source>
</evidence>
<feature type="region of interest" description="Disordered" evidence="5">
    <location>
        <begin position="121"/>
        <end position="142"/>
    </location>
</feature>
<feature type="transmembrane region" description="Helical" evidence="6">
    <location>
        <begin position="283"/>
        <end position="304"/>
    </location>
</feature>
<dbReference type="GO" id="GO:0005783">
    <property type="term" value="C:endoplasmic reticulum"/>
    <property type="evidence" value="ECO:0007669"/>
    <property type="project" value="TreeGrafter"/>
</dbReference>
<dbReference type="PANTHER" id="PTHR20661">
    <property type="entry name" value="PHOSPHATIDYLINOSITOL-GLYCAN BIOSYNTHESIS CLASS W PROTEIN"/>
    <property type="match status" value="1"/>
</dbReference>
<feature type="transmembrane region" description="Helical" evidence="6">
    <location>
        <begin position="436"/>
        <end position="456"/>
    </location>
</feature>
<feature type="compositionally biased region" description="Low complexity" evidence="5">
    <location>
        <begin position="131"/>
        <end position="142"/>
    </location>
</feature>
<evidence type="ECO:0000256" key="4">
    <source>
        <dbReference type="ARBA" id="ARBA00023136"/>
    </source>
</evidence>
<dbReference type="PIRSF" id="PIRSF017321">
    <property type="entry name" value="GWT1"/>
    <property type="match status" value="1"/>
</dbReference>
<dbReference type="GO" id="GO:0006506">
    <property type="term" value="P:GPI anchor biosynthetic process"/>
    <property type="evidence" value="ECO:0007669"/>
    <property type="project" value="InterPro"/>
</dbReference>
<dbReference type="InterPro" id="IPR009447">
    <property type="entry name" value="PIGW/GWT1"/>
</dbReference>
<keyword evidence="2 6" id="KW-0812">Transmembrane</keyword>
<evidence type="ECO:0000256" key="5">
    <source>
        <dbReference type="SAM" id="MobiDB-lite"/>
    </source>
</evidence>
<keyword evidence="4 6" id="KW-0472">Membrane</keyword>
<dbReference type="FunCoup" id="A0A0D2U7E6">
    <property type="interactions" value="93"/>
</dbReference>
<dbReference type="Proteomes" id="UP000008743">
    <property type="component" value="Unassembled WGS sequence"/>
</dbReference>
<comment type="subcellular location">
    <subcellularLocation>
        <location evidence="1">Membrane</location>
        <topology evidence="1">Multi-pass membrane protein</topology>
    </subcellularLocation>
</comment>
<dbReference type="eggNOG" id="KOG0411">
    <property type="taxonomic scope" value="Eukaryota"/>
</dbReference>
<feature type="transmembrane region" description="Helical" evidence="6">
    <location>
        <begin position="354"/>
        <end position="375"/>
    </location>
</feature>
<evidence type="ECO:0000256" key="2">
    <source>
        <dbReference type="ARBA" id="ARBA00022692"/>
    </source>
</evidence>
<accession>A0A0D2U7E6</accession>
<evidence type="ECO:0008006" key="9">
    <source>
        <dbReference type="Google" id="ProtNLM"/>
    </source>
</evidence>
<keyword evidence="3 6" id="KW-1133">Transmembrane helix</keyword>
<gene>
    <name evidence="7" type="ORF">CAOG_002246</name>
</gene>
<organism evidence="7 8">
    <name type="scientific">Capsaspora owczarzaki (strain ATCC 30864)</name>
    <dbReference type="NCBI Taxonomy" id="595528"/>
    <lineage>
        <taxon>Eukaryota</taxon>
        <taxon>Filasterea</taxon>
        <taxon>Capsaspora</taxon>
    </lineage>
</organism>
<evidence type="ECO:0000313" key="8">
    <source>
        <dbReference type="Proteomes" id="UP000008743"/>
    </source>
</evidence>
<dbReference type="RefSeq" id="XP_004348996.2">
    <property type="nucleotide sequence ID" value="XM_004348946.2"/>
</dbReference>
<reference evidence="8" key="1">
    <citation type="submission" date="2011-02" db="EMBL/GenBank/DDBJ databases">
        <title>The Genome Sequence of Capsaspora owczarzaki ATCC 30864.</title>
        <authorList>
            <person name="Russ C."/>
            <person name="Cuomo C."/>
            <person name="Burger G."/>
            <person name="Gray M.W."/>
            <person name="Holland P.W.H."/>
            <person name="King N."/>
            <person name="Lang F.B.F."/>
            <person name="Roger A.J."/>
            <person name="Ruiz-Trillo I."/>
            <person name="Young S.K."/>
            <person name="Zeng Q."/>
            <person name="Gargeya S."/>
            <person name="Alvarado L."/>
            <person name="Berlin A."/>
            <person name="Chapman S.B."/>
            <person name="Chen Z."/>
            <person name="Freedman E."/>
            <person name="Gellesch M."/>
            <person name="Goldberg J."/>
            <person name="Griggs A."/>
            <person name="Gujja S."/>
            <person name="Heilman E."/>
            <person name="Heiman D."/>
            <person name="Howarth C."/>
            <person name="Mehta T."/>
            <person name="Neiman D."/>
            <person name="Pearson M."/>
            <person name="Roberts A."/>
            <person name="Saif S."/>
            <person name="Shea T."/>
            <person name="Shenoy N."/>
            <person name="Sisk P."/>
            <person name="Stolte C."/>
            <person name="Sykes S."/>
            <person name="White J."/>
            <person name="Yandava C."/>
            <person name="Haas B."/>
            <person name="Nusbaum C."/>
            <person name="Birren B."/>
        </authorList>
    </citation>
    <scope>NUCLEOTIDE SEQUENCE</scope>
    <source>
        <strain evidence="8">ATCC 30864</strain>
    </source>
</reference>
<dbReference type="STRING" id="595528.A0A0D2U7E6"/>
<name>A0A0D2U7E6_CAPO3</name>
<evidence type="ECO:0000256" key="6">
    <source>
        <dbReference type="SAM" id="Phobius"/>
    </source>
</evidence>
<dbReference type="OrthoDB" id="15270at2759"/>
<protein>
    <recommendedName>
        <fullName evidence="9">GPI-anchored wall transfer protein</fullName>
    </recommendedName>
</protein>